<reference evidence="2 3" key="1">
    <citation type="submission" date="2018-09" db="EMBL/GenBank/DDBJ databases">
        <title>Genomic investigation of the strawberry pathogen Phytophthora fragariae indicates pathogenicity is determined by transcriptional variation in three key races.</title>
        <authorList>
            <person name="Adams T.M."/>
            <person name="Armitage A.D."/>
            <person name="Sobczyk M.K."/>
            <person name="Bates H.J."/>
            <person name="Dunwell J.M."/>
            <person name="Nellist C.F."/>
            <person name="Harrison R.J."/>
        </authorList>
    </citation>
    <scope>NUCLEOTIDE SEQUENCE [LARGE SCALE GENOMIC DNA]</scope>
    <source>
        <strain evidence="2 3">SCRP249</strain>
    </source>
</reference>
<evidence type="ECO:0000313" key="3">
    <source>
        <dbReference type="Proteomes" id="UP000429607"/>
    </source>
</evidence>
<sequence length="408" mass="43103">MEFLQRMEESMTKTKEEIAQVRKQGARVEKANLPPLTSPNVANFAPMSPEVVEALRAEGALGERQRVEAALGDFQAQLESEKNRQALEDAEAKARLESEGKRQALELEETRNGVANSRRSARERSRSYSQCPEVLCKPASGETCSGNAIQPSRRSPNAPPQVPAQAAQTTADNHFAALLQATLRTFQQATVKNDAASRSRSAAQVKTEQSPEKRGSPQLLPNLWVVLPQHSATPRPEQRTHSQFVCAPSRHMADDSAATQQLLVSSTGDGEQTSASQGTPAALVTPLRLPSTSDTAQSDGSGQETTPTLMVSSASGLATSSASPPASGGMSTAATGSSSASTSSAVTGATLSLPATTSTPLAASSLPSPLTSMPAALLQLARPRGVVPRSRALLPPHSRRLPRNTRRH</sequence>
<name>A0A6A3IZN1_9STRA</name>
<feature type="compositionally biased region" description="Low complexity" evidence="1">
    <location>
        <begin position="312"/>
        <end position="344"/>
    </location>
</feature>
<dbReference type="AlphaFoldDB" id="A0A6A3IZN1"/>
<feature type="region of interest" description="Disordered" evidence="1">
    <location>
        <begin position="265"/>
        <end position="344"/>
    </location>
</feature>
<feature type="compositionally biased region" description="Basic and acidic residues" evidence="1">
    <location>
        <begin position="88"/>
        <end position="111"/>
    </location>
</feature>
<feature type="region of interest" description="Disordered" evidence="1">
    <location>
        <begin position="385"/>
        <end position="408"/>
    </location>
</feature>
<feature type="compositionally biased region" description="Polar residues" evidence="1">
    <location>
        <begin position="265"/>
        <end position="279"/>
    </location>
</feature>
<feature type="compositionally biased region" description="Polar residues" evidence="1">
    <location>
        <begin position="142"/>
        <end position="155"/>
    </location>
</feature>
<protein>
    <submittedName>
        <fullName evidence="2">Uncharacterized protein</fullName>
    </submittedName>
</protein>
<proteinExistence type="predicted"/>
<feature type="compositionally biased region" description="Polar residues" evidence="1">
    <location>
        <begin position="192"/>
        <end position="208"/>
    </location>
</feature>
<feature type="region of interest" description="Disordered" evidence="1">
    <location>
        <begin position="192"/>
        <end position="222"/>
    </location>
</feature>
<accession>A0A6A3IZN1</accession>
<comment type="caution">
    <text evidence="2">The sequence shown here is derived from an EMBL/GenBank/DDBJ whole genome shotgun (WGS) entry which is preliminary data.</text>
</comment>
<evidence type="ECO:0000313" key="2">
    <source>
        <dbReference type="EMBL" id="KAE8988499.1"/>
    </source>
</evidence>
<feature type="compositionally biased region" description="Polar residues" evidence="1">
    <location>
        <begin position="290"/>
        <end position="311"/>
    </location>
</feature>
<gene>
    <name evidence="2" type="ORF">PR001_g22023</name>
</gene>
<dbReference type="EMBL" id="QXFV01002391">
    <property type="protein sequence ID" value="KAE8988499.1"/>
    <property type="molecule type" value="Genomic_DNA"/>
</dbReference>
<evidence type="ECO:0000256" key="1">
    <source>
        <dbReference type="SAM" id="MobiDB-lite"/>
    </source>
</evidence>
<organism evidence="2 3">
    <name type="scientific">Phytophthora rubi</name>
    <dbReference type="NCBI Taxonomy" id="129364"/>
    <lineage>
        <taxon>Eukaryota</taxon>
        <taxon>Sar</taxon>
        <taxon>Stramenopiles</taxon>
        <taxon>Oomycota</taxon>
        <taxon>Peronosporomycetes</taxon>
        <taxon>Peronosporales</taxon>
        <taxon>Peronosporaceae</taxon>
        <taxon>Phytophthora</taxon>
    </lineage>
</organism>
<feature type="compositionally biased region" description="Basic residues" evidence="1">
    <location>
        <begin position="397"/>
        <end position="408"/>
    </location>
</feature>
<dbReference type="Proteomes" id="UP000429607">
    <property type="component" value="Unassembled WGS sequence"/>
</dbReference>
<feature type="region of interest" description="Disordered" evidence="1">
    <location>
        <begin position="88"/>
        <end position="169"/>
    </location>
</feature>